<comment type="caution">
    <text evidence="1">The sequence shown here is derived from an EMBL/GenBank/DDBJ whole genome shotgun (WGS) entry which is preliminary data.</text>
</comment>
<reference evidence="1" key="1">
    <citation type="submission" date="2022-04" db="EMBL/GenBank/DDBJ databases">
        <title>Carnegiea gigantea Genome sequencing and assembly v2.</title>
        <authorList>
            <person name="Copetti D."/>
            <person name="Sanderson M.J."/>
            <person name="Burquez A."/>
            <person name="Wojciechowski M.F."/>
        </authorList>
    </citation>
    <scope>NUCLEOTIDE SEQUENCE</scope>
    <source>
        <strain evidence="1">SGP5-SGP5p</strain>
        <tissue evidence="1">Aerial part</tissue>
    </source>
</reference>
<dbReference type="OrthoDB" id="1927690at2759"/>
<sequence>MESQSVDLNSIRRYSSLALPLHPIFMQCAHSNSKVTPNFGESASRIDELSNFLANSGEISSFSSSESEKLLQGFVLDFENKVNQIVSEHSDVGSFQDEDLGLKPILIDPKDSRVNLGSRVLAVCELGLGCHGALATGWPWVGGGRTEVATEGWWSVVVADGTSGAIKNAYMDRLRVELKMIESESASIYQEIEDLAQSNVEGTCKLESNLETLDHAMYYVESKGLKPEKGGHVDNVEDRAGHVKLSKEYGDDDFQILSLKQRIETNKLEVESLQDLDLKLKRLEAIEKIEEALTGLKVIDFGGNCIRVSLRTCIPPVEDLLCQPKAEHDIKLHEVSHELQIDVMDESMELKNVEIFPNDVHIGEIAEAANSFSKLFSLVSVPETRSLLGWFLQKVQDRIVMCTMRRLIVKLKSRHSCEYVDKEELIIAHMDGGVDVFIKPSQGWPLTMSALKLVSLRSSDQNARGISLSLLSKVEANSFRNDVGDYIVFVGVVQEAANSLDVNIRKSITDFVDGIEEILLEKMRADLH</sequence>
<gene>
    <name evidence="1" type="ORF">Cgig2_030470</name>
</gene>
<evidence type="ECO:0000313" key="2">
    <source>
        <dbReference type="Proteomes" id="UP001153076"/>
    </source>
</evidence>
<name>A0A9Q1QMH1_9CARY</name>
<accession>A0A9Q1QMH1</accession>
<proteinExistence type="predicted"/>
<dbReference type="PANTHER" id="PTHR36037">
    <property type="entry name" value="RNA-DIRECTED DNA POLYMERASE (REVERSE TRANSCRIPTASE)-RELATED FAMILY PROTEIN"/>
    <property type="match status" value="1"/>
</dbReference>
<organism evidence="1 2">
    <name type="scientific">Carnegiea gigantea</name>
    <dbReference type="NCBI Taxonomy" id="171969"/>
    <lineage>
        <taxon>Eukaryota</taxon>
        <taxon>Viridiplantae</taxon>
        <taxon>Streptophyta</taxon>
        <taxon>Embryophyta</taxon>
        <taxon>Tracheophyta</taxon>
        <taxon>Spermatophyta</taxon>
        <taxon>Magnoliopsida</taxon>
        <taxon>eudicotyledons</taxon>
        <taxon>Gunneridae</taxon>
        <taxon>Pentapetalae</taxon>
        <taxon>Caryophyllales</taxon>
        <taxon>Cactineae</taxon>
        <taxon>Cactaceae</taxon>
        <taxon>Cactoideae</taxon>
        <taxon>Echinocereeae</taxon>
        <taxon>Carnegiea</taxon>
    </lineage>
</organism>
<evidence type="ECO:0000313" key="1">
    <source>
        <dbReference type="EMBL" id="KAJ8447239.1"/>
    </source>
</evidence>
<dbReference type="AlphaFoldDB" id="A0A9Q1QMH1"/>
<protein>
    <submittedName>
        <fullName evidence="1">Uncharacterized protein</fullName>
    </submittedName>
</protein>
<dbReference type="PANTHER" id="PTHR36037:SF1">
    <property type="entry name" value="RNA-DIRECTED DNA POLYMERASE (REVERSE TRANSCRIPTASE)-RELATED FAMILY PROTEIN"/>
    <property type="match status" value="1"/>
</dbReference>
<dbReference type="Proteomes" id="UP001153076">
    <property type="component" value="Unassembled WGS sequence"/>
</dbReference>
<dbReference type="EMBL" id="JAKOGI010000040">
    <property type="protein sequence ID" value="KAJ8447239.1"/>
    <property type="molecule type" value="Genomic_DNA"/>
</dbReference>
<keyword evidence="2" id="KW-1185">Reference proteome</keyword>